<comment type="caution">
    <text evidence="2">The sequence shown here is derived from an EMBL/GenBank/DDBJ whole genome shotgun (WGS) entry which is preliminary data.</text>
</comment>
<evidence type="ECO:0000313" key="3">
    <source>
        <dbReference type="Proteomes" id="UP001229081"/>
    </source>
</evidence>
<reference evidence="2" key="1">
    <citation type="submission" date="2023-06" db="EMBL/GenBank/DDBJ databases">
        <title>Identification of two novel mycobacterium reveal diversities and complexities of Mycobacterium gordonae clade.</title>
        <authorList>
            <person name="Matsumoto Y."/>
            <person name="Nakamura S."/>
            <person name="Motooka D."/>
            <person name="Fukushima K."/>
        </authorList>
    </citation>
    <scope>NUCLEOTIDE SEQUENCE</scope>
    <source>
        <strain evidence="2">TY812</strain>
    </source>
</reference>
<proteinExistence type="predicted"/>
<protein>
    <recommendedName>
        <fullName evidence="4">Terminase small subunit</fullName>
    </recommendedName>
</protein>
<organism evidence="2 3">
    <name type="scientific">Mycobacterium paragordonae</name>
    <dbReference type="NCBI Taxonomy" id="1389713"/>
    <lineage>
        <taxon>Bacteria</taxon>
        <taxon>Bacillati</taxon>
        <taxon>Actinomycetota</taxon>
        <taxon>Actinomycetes</taxon>
        <taxon>Mycobacteriales</taxon>
        <taxon>Mycobacteriaceae</taxon>
        <taxon>Mycobacterium</taxon>
    </lineage>
</organism>
<evidence type="ECO:0000313" key="2">
    <source>
        <dbReference type="EMBL" id="MDP7733655.1"/>
    </source>
</evidence>
<dbReference type="Pfam" id="PF25673">
    <property type="entry name" value="Terminase_7"/>
    <property type="match status" value="1"/>
</dbReference>
<dbReference type="RefSeq" id="WP_306254575.1">
    <property type="nucleotide sequence ID" value="NZ_JAUFSA010000001.1"/>
</dbReference>
<evidence type="ECO:0008006" key="4">
    <source>
        <dbReference type="Google" id="ProtNLM"/>
    </source>
</evidence>
<gene>
    <name evidence="2" type="ORF">QXL92_02640</name>
</gene>
<dbReference type="AlphaFoldDB" id="A0AAJ1VZ96"/>
<dbReference type="EMBL" id="JAUFSA010000001">
    <property type="protein sequence ID" value="MDP7733655.1"/>
    <property type="molecule type" value="Genomic_DNA"/>
</dbReference>
<feature type="region of interest" description="Disordered" evidence="1">
    <location>
        <begin position="1"/>
        <end position="23"/>
    </location>
</feature>
<name>A0AAJ1VZ96_9MYCO</name>
<dbReference type="InterPro" id="IPR057972">
    <property type="entry name" value="Terminase_7"/>
</dbReference>
<evidence type="ECO:0000256" key="1">
    <source>
        <dbReference type="SAM" id="MobiDB-lite"/>
    </source>
</evidence>
<accession>A0AAJ1VZ96</accession>
<dbReference type="Proteomes" id="UP001229081">
    <property type="component" value="Unassembled WGS sequence"/>
</dbReference>
<sequence length="145" mass="16169">MSKSPGPVPQRSEQTVRRNKPEIPISKVTAIGNVPIPDLDIDNPHPLVTSLYESLRHSAQNKYYEPSDWEYARLTMHLLNDLVWSPGARGAAIKIASINQMLTSLLVTEGDRRRVRMEVERKPAGNGAEVVSIADLYRQRLAGGQ</sequence>